<feature type="domain" description="Zn(2)-C6 fungal-type" evidence="6">
    <location>
        <begin position="13"/>
        <end position="43"/>
    </location>
</feature>
<evidence type="ECO:0000259" key="6">
    <source>
        <dbReference type="PROSITE" id="PS50048"/>
    </source>
</evidence>
<sequence>MPTRRTHRKSRHGCKACKQRRVKCDEVRPVCSNCSQREETCEYVAESSLIWAADEPTRPRSRRRNRPSRESTVDASPSPNAPFWLLGGFADGSSPSVSTGTSTAAVPTVDLTQMRLLVNWQNETCQFFSRDTDTRIVWQLYLVDEALKSPSLMHGILAVSALQFALSEAHSEQPFWLELATAHKGQALHALREGIRQVTPENSRALMGLSALVVAYAFGSALTAVSESEKPGLDALNNVFGLCRGVQQITNKAYSFLRTSNFAPLFTPGDPPIEVPDDVQRAFDHLDRLNTDCLHTGAHDAATYTRVISALRQLSAHAYAQPNSMTLSAGWAIRVSPEYLDYLQAKAPLALVVHAHYCVFLHMARGNPFLHLWGRAVLEDVLKLLEPGWMVHVEWPIREVLGEEYLSAAG</sequence>
<evidence type="ECO:0000313" key="7">
    <source>
        <dbReference type="EMBL" id="KAL2787891.1"/>
    </source>
</evidence>
<keyword evidence="3" id="KW-0804">Transcription</keyword>
<organism evidence="7 8">
    <name type="scientific">Aspergillus keveii</name>
    <dbReference type="NCBI Taxonomy" id="714993"/>
    <lineage>
        <taxon>Eukaryota</taxon>
        <taxon>Fungi</taxon>
        <taxon>Dikarya</taxon>
        <taxon>Ascomycota</taxon>
        <taxon>Pezizomycotina</taxon>
        <taxon>Eurotiomycetes</taxon>
        <taxon>Eurotiomycetidae</taxon>
        <taxon>Eurotiales</taxon>
        <taxon>Aspergillaceae</taxon>
        <taxon>Aspergillus</taxon>
        <taxon>Aspergillus subgen. Nidulantes</taxon>
    </lineage>
</organism>
<dbReference type="Pfam" id="PF11951">
    <property type="entry name" value="Fungal_trans_2"/>
    <property type="match status" value="1"/>
</dbReference>
<dbReference type="InterPro" id="IPR053157">
    <property type="entry name" value="Sterol_Uptake_Regulator"/>
</dbReference>
<keyword evidence="4" id="KW-0539">Nucleus</keyword>
<accession>A0ABR4FXA1</accession>
<evidence type="ECO:0000256" key="5">
    <source>
        <dbReference type="SAM" id="MobiDB-lite"/>
    </source>
</evidence>
<dbReference type="PANTHER" id="PTHR47784:SF5">
    <property type="entry name" value="STEROL UPTAKE CONTROL PROTEIN 2"/>
    <property type="match status" value="1"/>
</dbReference>
<keyword evidence="1" id="KW-0805">Transcription regulation</keyword>
<dbReference type="PROSITE" id="PS00463">
    <property type="entry name" value="ZN2_CY6_FUNGAL_1"/>
    <property type="match status" value="1"/>
</dbReference>
<feature type="region of interest" description="Disordered" evidence="5">
    <location>
        <begin position="55"/>
        <end position="79"/>
    </location>
</feature>
<keyword evidence="8" id="KW-1185">Reference proteome</keyword>
<dbReference type="InterPro" id="IPR036864">
    <property type="entry name" value="Zn2-C6_fun-type_DNA-bd_sf"/>
</dbReference>
<dbReference type="EMBL" id="JBFTWV010000088">
    <property type="protein sequence ID" value="KAL2787891.1"/>
    <property type="molecule type" value="Genomic_DNA"/>
</dbReference>
<keyword evidence="2" id="KW-0238">DNA-binding</keyword>
<proteinExistence type="predicted"/>
<evidence type="ECO:0000313" key="8">
    <source>
        <dbReference type="Proteomes" id="UP001610563"/>
    </source>
</evidence>
<protein>
    <recommendedName>
        <fullName evidence="6">Zn(2)-C6 fungal-type domain-containing protein</fullName>
    </recommendedName>
</protein>
<evidence type="ECO:0000256" key="2">
    <source>
        <dbReference type="ARBA" id="ARBA00023125"/>
    </source>
</evidence>
<dbReference type="Proteomes" id="UP001610563">
    <property type="component" value="Unassembled WGS sequence"/>
</dbReference>
<dbReference type="PROSITE" id="PS50048">
    <property type="entry name" value="ZN2_CY6_FUNGAL_2"/>
    <property type="match status" value="1"/>
</dbReference>
<dbReference type="SUPFAM" id="SSF57701">
    <property type="entry name" value="Zn2/Cys6 DNA-binding domain"/>
    <property type="match status" value="1"/>
</dbReference>
<dbReference type="Gene3D" id="4.10.240.10">
    <property type="entry name" value="Zn(2)-C6 fungal-type DNA-binding domain"/>
    <property type="match status" value="1"/>
</dbReference>
<dbReference type="CDD" id="cd00067">
    <property type="entry name" value="GAL4"/>
    <property type="match status" value="1"/>
</dbReference>
<dbReference type="InterPro" id="IPR001138">
    <property type="entry name" value="Zn2Cys6_DnaBD"/>
</dbReference>
<dbReference type="SMART" id="SM00066">
    <property type="entry name" value="GAL4"/>
    <property type="match status" value="1"/>
</dbReference>
<evidence type="ECO:0000256" key="1">
    <source>
        <dbReference type="ARBA" id="ARBA00023015"/>
    </source>
</evidence>
<dbReference type="Pfam" id="PF00172">
    <property type="entry name" value="Zn_clus"/>
    <property type="match status" value="1"/>
</dbReference>
<name>A0ABR4FXA1_9EURO</name>
<evidence type="ECO:0000256" key="3">
    <source>
        <dbReference type="ARBA" id="ARBA00023163"/>
    </source>
</evidence>
<evidence type="ECO:0000256" key="4">
    <source>
        <dbReference type="ARBA" id="ARBA00023242"/>
    </source>
</evidence>
<dbReference type="PANTHER" id="PTHR47784">
    <property type="entry name" value="STEROL UPTAKE CONTROL PROTEIN 2"/>
    <property type="match status" value="1"/>
</dbReference>
<comment type="caution">
    <text evidence="7">The sequence shown here is derived from an EMBL/GenBank/DDBJ whole genome shotgun (WGS) entry which is preliminary data.</text>
</comment>
<gene>
    <name evidence="7" type="ORF">BJX66DRAFT_340745</name>
</gene>
<reference evidence="7 8" key="1">
    <citation type="submission" date="2024-07" db="EMBL/GenBank/DDBJ databases">
        <title>Section-level genome sequencing and comparative genomics of Aspergillus sections Usti and Cavernicolus.</title>
        <authorList>
            <consortium name="Lawrence Berkeley National Laboratory"/>
            <person name="Nybo J.L."/>
            <person name="Vesth T.C."/>
            <person name="Theobald S."/>
            <person name="Frisvad J.C."/>
            <person name="Larsen T.O."/>
            <person name="Kjaerboelling I."/>
            <person name="Rothschild-Mancinelli K."/>
            <person name="Lyhne E.K."/>
            <person name="Kogle M.E."/>
            <person name="Barry K."/>
            <person name="Clum A."/>
            <person name="Na H."/>
            <person name="Ledsgaard L."/>
            <person name="Lin J."/>
            <person name="Lipzen A."/>
            <person name="Kuo A."/>
            <person name="Riley R."/>
            <person name="Mondo S."/>
            <person name="Labutti K."/>
            <person name="Haridas S."/>
            <person name="Pangalinan J."/>
            <person name="Salamov A.A."/>
            <person name="Simmons B.A."/>
            <person name="Magnuson J.K."/>
            <person name="Chen J."/>
            <person name="Drula E."/>
            <person name="Henrissat B."/>
            <person name="Wiebenga A."/>
            <person name="Lubbers R.J."/>
            <person name="Gomes A.C."/>
            <person name="Makela M.R."/>
            <person name="Stajich J."/>
            <person name="Grigoriev I.V."/>
            <person name="Mortensen U.H."/>
            <person name="De Vries R.P."/>
            <person name="Baker S.E."/>
            <person name="Andersen M.R."/>
        </authorList>
    </citation>
    <scope>NUCLEOTIDE SEQUENCE [LARGE SCALE GENOMIC DNA]</scope>
    <source>
        <strain evidence="7 8">CBS 209.92</strain>
    </source>
</reference>
<dbReference type="InterPro" id="IPR021858">
    <property type="entry name" value="Fun_TF"/>
</dbReference>